<dbReference type="Gene3D" id="3.30.428.10">
    <property type="entry name" value="HIT-like"/>
    <property type="match status" value="1"/>
</dbReference>
<dbReference type="SUPFAM" id="SSF54197">
    <property type="entry name" value="HIT-like"/>
    <property type="match status" value="1"/>
</dbReference>
<evidence type="ECO:0000256" key="4">
    <source>
        <dbReference type="PIRSR" id="PIRSR639383-2"/>
    </source>
</evidence>
<feature type="short sequence motif" description="Histidine triad motif" evidence="6">
    <location>
        <begin position="99"/>
        <end position="103"/>
    </location>
</feature>
<feature type="domain" description="HIT" evidence="10">
    <location>
        <begin position="7"/>
        <end position="114"/>
    </location>
</feature>
<feature type="binding site" evidence="4">
    <location>
        <position position="32"/>
    </location>
    <ligand>
        <name>substrate</name>
    </ligand>
</feature>
<feature type="region of interest" description="Disordered" evidence="8">
    <location>
        <begin position="152"/>
        <end position="181"/>
    </location>
</feature>
<sequence length="181" mass="20225">MALAPKNPVYFGPFIVTSQVFFMTSMTFALVNLKPLLPGHVLVSPIRNVPRVSDLTAAESADLFLTVRRVGRMVERVFEASSLNIAIQDGIDAGQSVPHVHAHVIPRRKADLDHKGGSDAIYGMLDGEEGHVAKHMVEIIERRSRIKFPAVDEESRMPRSVEEMREEAELLAKEMEREPLD</sequence>
<feature type="site" description="Important for induction of apoptosis" evidence="5">
    <location>
        <position position="122"/>
    </location>
</feature>
<evidence type="ECO:0000256" key="3">
    <source>
        <dbReference type="PIRSR" id="PIRSR639383-1"/>
    </source>
</evidence>
<dbReference type="InterPro" id="IPR051884">
    <property type="entry name" value="Bis(5'-adenosyl)-TPase_reg"/>
</dbReference>
<dbReference type="PANTHER" id="PTHR46243">
    <property type="entry name" value="BIS(5'-ADENOSYL)-TRIPHOSPHATASE"/>
    <property type="match status" value="1"/>
</dbReference>
<feature type="binding site" evidence="4">
    <location>
        <begin position="94"/>
        <end position="97"/>
    </location>
    <ligand>
        <name>substrate</name>
    </ligand>
</feature>
<dbReference type="AlphaFoldDB" id="A0AAF0IJ65"/>
<evidence type="ECO:0000256" key="1">
    <source>
        <dbReference type="ARBA" id="ARBA00022741"/>
    </source>
</evidence>
<keyword evidence="2 7" id="KW-0378">Hydrolase</keyword>
<evidence type="ECO:0000256" key="2">
    <source>
        <dbReference type="ARBA" id="ARBA00022801"/>
    </source>
</evidence>
<evidence type="ECO:0000256" key="7">
    <source>
        <dbReference type="RuleBase" id="RU366076"/>
    </source>
</evidence>
<evidence type="ECO:0000259" key="10">
    <source>
        <dbReference type="PROSITE" id="PS51084"/>
    </source>
</evidence>
<comment type="cofactor">
    <cofactor evidence="7">
        <name>Mn(2+)</name>
        <dbReference type="ChEBI" id="CHEBI:29035"/>
    </cofactor>
</comment>
<protein>
    <recommendedName>
        <fullName evidence="7">Bis(5'-adenosyl)-triphosphatase</fullName>
        <ecNumber evidence="7">3.6.1.29</ecNumber>
    </recommendedName>
</protein>
<evidence type="ECO:0000256" key="8">
    <source>
        <dbReference type="SAM" id="MobiDB-lite"/>
    </source>
</evidence>
<evidence type="ECO:0000256" key="5">
    <source>
        <dbReference type="PIRSR" id="PIRSR639383-3"/>
    </source>
</evidence>
<accession>A0AAF0IJ65</accession>
<evidence type="ECO:0000313" key="11">
    <source>
        <dbReference type="EMBL" id="WEW59605.1"/>
    </source>
</evidence>
<feature type="compositionally biased region" description="Basic and acidic residues" evidence="8">
    <location>
        <begin position="153"/>
        <end position="181"/>
    </location>
</feature>
<comment type="catalytic activity">
    <reaction evidence="7">
        <text>P(1),P(3)-bis(5'-adenosyl) triphosphate + H2O = AMP + ADP + 2 H(+)</text>
        <dbReference type="Rhea" id="RHEA:13893"/>
        <dbReference type="ChEBI" id="CHEBI:15377"/>
        <dbReference type="ChEBI" id="CHEBI:15378"/>
        <dbReference type="ChEBI" id="CHEBI:58529"/>
        <dbReference type="ChEBI" id="CHEBI:456215"/>
        <dbReference type="ChEBI" id="CHEBI:456216"/>
        <dbReference type="EC" id="3.6.1.29"/>
    </reaction>
</comment>
<dbReference type="InterPro" id="IPR039383">
    <property type="entry name" value="FHIT"/>
</dbReference>
<dbReference type="PANTHER" id="PTHR46243:SF1">
    <property type="entry name" value="BIS(5'-ADENOSYL)-TRIPHOSPHATASE"/>
    <property type="match status" value="1"/>
</dbReference>
<keyword evidence="12" id="KW-1185">Reference proteome</keyword>
<dbReference type="EC" id="3.6.1.29" evidence="7"/>
<gene>
    <name evidence="11" type="primary">HNT2</name>
    <name evidence="11" type="ORF">PRK78_005079</name>
</gene>
<keyword evidence="9" id="KW-0472">Membrane</keyword>
<dbReference type="GO" id="GO:0047710">
    <property type="term" value="F:bis(5'-adenosyl)-triphosphatase activity"/>
    <property type="evidence" value="ECO:0007669"/>
    <property type="project" value="UniProtKB-UniRule"/>
</dbReference>
<dbReference type="CDD" id="cd01275">
    <property type="entry name" value="FHIT"/>
    <property type="match status" value="1"/>
</dbReference>
<dbReference type="FunFam" id="3.30.428.10:FF:000011">
    <property type="entry name" value="Fragile histidine triad"/>
    <property type="match status" value="1"/>
</dbReference>
<dbReference type="PROSITE" id="PS51084">
    <property type="entry name" value="HIT_2"/>
    <property type="match status" value="1"/>
</dbReference>
<keyword evidence="9" id="KW-1133">Transmembrane helix</keyword>
<proteinExistence type="predicted"/>
<dbReference type="Proteomes" id="UP001219355">
    <property type="component" value="Chromosome 3"/>
</dbReference>
<dbReference type="Pfam" id="PF01230">
    <property type="entry name" value="HIT"/>
    <property type="match status" value="1"/>
</dbReference>
<dbReference type="EMBL" id="CP120629">
    <property type="protein sequence ID" value="WEW59605.1"/>
    <property type="molecule type" value="Genomic_DNA"/>
</dbReference>
<evidence type="ECO:0000313" key="12">
    <source>
        <dbReference type="Proteomes" id="UP001219355"/>
    </source>
</evidence>
<feature type="binding site" evidence="4">
    <location>
        <position position="88"/>
    </location>
    <ligand>
        <name>substrate</name>
    </ligand>
</feature>
<feature type="binding site" evidence="4">
    <location>
        <position position="103"/>
    </location>
    <ligand>
        <name>substrate</name>
    </ligand>
</feature>
<dbReference type="InterPro" id="IPR011146">
    <property type="entry name" value="HIT-like"/>
</dbReference>
<keyword evidence="9" id="KW-0812">Transmembrane</keyword>
<name>A0AAF0IJ65_9EURO</name>
<feature type="transmembrane region" description="Helical" evidence="9">
    <location>
        <begin position="12"/>
        <end position="31"/>
    </location>
</feature>
<evidence type="ECO:0000256" key="6">
    <source>
        <dbReference type="PROSITE-ProRule" id="PRU00464"/>
    </source>
</evidence>
<keyword evidence="1 7" id="KW-0547">Nucleotide-binding</keyword>
<dbReference type="InterPro" id="IPR036265">
    <property type="entry name" value="HIT-like_sf"/>
</dbReference>
<feature type="active site" description="Tele-AMP-histidine intermediate" evidence="3">
    <location>
        <position position="101"/>
    </location>
</feature>
<organism evidence="11 12">
    <name type="scientific">Emydomyces testavorans</name>
    <dbReference type="NCBI Taxonomy" id="2070801"/>
    <lineage>
        <taxon>Eukaryota</taxon>
        <taxon>Fungi</taxon>
        <taxon>Dikarya</taxon>
        <taxon>Ascomycota</taxon>
        <taxon>Pezizomycotina</taxon>
        <taxon>Eurotiomycetes</taxon>
        <taxon>Eurotiomycetidae</taxon>
        <taxon>Onygenales</taxon>
        <taxon>Nannizziopsiaceae</taxon>
        <taxon>Emydomyces</taxon>
    </lineage>
</organism>
<evidence type="ECO:0000256" key="9">
    <source>
        <dbReference type="SAM" id="Phobius"/>
    </source>
</evidence>
<dbReference type="GO" id="GO:0000166">
    <property type="term" value="F:nucleotide binding"/>
    <property type="evidence" value="ECO:0007669"/>
    <property type="project" value="UniProtKB-KW"/>
</dbReference>
<reference evidence="11" key="1">
    <citation type="submission" date="2023-03" db="EMBL/GenBank/DDBJ databases">
        <title>Emydomyces testavorans Genome Sequence.</title>
        <authorList>
            <person name="Hoyer L."/>
        </authorList>
    </citation>
    <scope>NUCLEOTIDE SEQUENCE</scope>
    <source>
        <strain evidence="11">16-2883</strain>
    </source>
</reference>